<evidence type="ECO:0000256" key="5">
    <source>
        <dbReference type="ARBA" id="ARBA00022679"/>
    </source>
</evidence>
<proteinExistence type="predicted"/>
<dbReference type="InterPro" id="IPR004358">
    <property type="entry name" value="Sig_transdc_His_kin-like_C"/>
</dbReference>
<evidence type="ECO:0000256" key="6">
    <source>
        <dbReference type="ARBA" id="ARBA00022692"/>
    </source>
</evidence>
<evidence type="ECO:0000256" key="10">
    <source>
        <dbReference type="ARBA" id="ARBA00022989"/>
    </source>
</evidence>
<evidence type="ECO:0000256" key="11">
    <source>
        <dbReference type="ARBA" id="ARBA00023012"/>
    </source>
</evidence>
<gene>
    <name evidence="19" type="ORF">EOE65_05540</name>
</gene>
<dbReference type="GO" id="GO:0016020">
    <property type="term" value="C:membrane"/>
    <property type="evidence" value="ECO:0007669"/>
    <property type="project" value="UniProtKB-SubCell"/>
</dbReference>
<dbReference type="Pfam" id="PF00672">
    <property type="entry name" value="HAMP"/>
    <property type="match status" value="1"/>
</dbReference>
<feature type="domain" description="Histidine kinase" evidence="16">
    <location>
        <begin position="295"/>
        <end position="516"/>
    </location>
</feature>
<dbReference type="FunFam" id="1.10.287.130:FF:000004">
    <property type="entry name" value="Ethylene receptor 1"/>
    <property type="match status" value="1"/>
</dbReference>
<evidence type="ECO:0000259" key="16">
    <source>
        <dbReference type="PROSITE" id="PS50109"/>
    </source>
</evidence>
<comment type="caution">
    <text evidence="19">The sequence shown here is derived from an EMBL/GenBank/DDBJ whole genome shotgun (WGS) entry which is preliminary data.</text>
</comment>
<name>A0A437QA59_9GAMM</name>
<dbReference type="PANTHER" id="PTHR45339">
    <property type="entry name" value="HYBRID SIGNAL TRANSDUCTION HISTIDINE KINASE J"/>
    <property type="match status" value="1"/>
</dbReference>
<evidence type="ECO:0000256" key="14">
    <source>
        <dbReference type="SAM" id="Coils"/>
    </source>
</evidence>
<dbReference type="InterPro" id="IPR011006">
    <property type="entry name" value="CheY-like_superfamily"/>
</dbReference>
<dbReference type="InterPro" id="IPR005467">
    <property type="entry name" value="His_kinase_dom"/>
</dbReference>
<feature type="modified residue" description="4-aspartylphosphate" evidence="13">
    <location>
        <position position="707"/>
    </location>
</feature>
<dbReference type="AlphaFoldDB" id="A0A437QA59"/>
<dbReference type="PROSITE" id="PS50885">
    <property type="entry name" value="HAMP"/>
    <property type="match status" value="1"/>
</dbReference>
<dbReference type="GO" id="GO:0000155">
    <property type="term" value="F:phosphorelay sensor kinase activity"/>
    <property type="evidence" value="ECO:0007669"/>
    <property type="project" value="InterPro"/>
</dbReference>
<dbReference type="RefSeq" id="WP_127693306.1">
    <property type="nucleotide sequence ID" value="NZ_SACQ01000002.1"/>
</dbReference>
<evidence type="ECO:0000313" key="20">
    <source>
        <dbReference type="Proteomes" id="UP000282818"/>
    </source>
</evidence>
<keyword evidence="11" id="KW-0902">Two-component regulatory system</keyword>
<evidence type="ECO:0000256" key="12">
    <source>
        <dbReference type="ARBA" id="ARBA00023136"/>
    </source>
</evidence>
<feature type="transmembrane region" description="Helical" evidence="15">
    <location>
        <begin position="15"/>
        <end position="36"/>
    </location>
</feature>
<evidence type="ECO:0000256" key="13">
    <source>
        <dbReference type="PROSITE-ProRule" id="PRU00169"/>
    </source>
</evidence>
<dbReference type="Gene3D" id="3.40.50.2300">
    <property type="match status" value="1"/>
</dbReference>
<dbReference type="FunFam" id="3.30.565.10:FF:000010">
    <property type="entry name" value="Sensor histidine kinase RcsC"/>
    <property type="match status" value="1"/>
</dbReference>
<evidence type="ECO:0000256" key="2">
    <source>
        <dbReference type="ARBA" id="ARBA00004370"/>
    </source>
</evidence>
<keyword evidence="4 13" id="KW-0597">Phosphoprotein</keyword>
<dbReference type="SMART" id="SM00448">
    <property type="entry name" value="REC"/>
    <property type="match status" value="1"/>
</dbReference>
<keyword evidence="8" id="KW-0418">Kinase</keyword>
<dbReference type="Pfam" id="PF00072">
    <property type="entry name" value="Response_reg"/>
    <property type="match status" value="1"/>
</dbReference>
<dbReference type="SUPFAM" id="SSF52172">
    <property type="entry name" value="CheY-like"/>
    <property type="match status" value="1"/>
</dbReference>
<dbReference type="PROSITE" id="PS50110">
    <property type="entry name" value="RESPONSE_REGULATORY"/>
    <property type="match status" value="1"/>
</dbReference>
<comment type="catalytic activity">
    <reaction evidence="1">
        <text>ATP + protein L-histidine = ADP + protein N-phospho-L-histidine.</text>
        <dbReference type="EC" id="2.7.13.3"/>
    </reaction>
</comment>
<dbReference type="GO" id="GO:0005524">
    <property type="term" value="F:ATP binding"/>
    <property type="evidence" value="ECO:0007669"/>
    <property type="project" value="UniProtKB-KW"/>
</dbReference>
<keyword evidence="9" id="KW-0067">ATP-binding</keyword>
<feature type="transmembrane region" description="Helical" evidence="15">
    <location>
        <begin position="172"/>
        <end position="191"/>
    </location>
</feature>
<evidence type="ECO:0000259" key="18">
    <source>
        <dbReference type="PROSITE" id="PS50885"/>
    </source>
</evidence>
<dbReference type="SUPFAM" id="SSF158472">
    <property type="entry name" value="HAMP domain-like"/>
    <property type="match status" value="1"/>
</dbReference>
<comment type="subcellular location">
    <subcellularLocation>
        <location evidence="2">Membrane</location>
    </subcellularLocation>
</comment>
<dbReference type="PANTHER" id="PTHR45339:SF1">
    <property type="entry name" value="HYBRID SIGNAL TRANSDUCTION HISTIDINE KINASE J"/>
    <property type="match status" value="1"/>
</dbReference>
<dbReference type="Pfam" id="PF00512">
    <property type="entry name" value="HisKA"/>
    <property type="match status" value="1"/>
</dbReference>
<dbReference type="Gene3D" id="3.30.565.10">
    <property type="entry name" value="Histidine kinase-like ATPase, C-terminal domain"/>
    <property type="match status" value="1"/>
</dbReference>
<dbReference type="EMBL" id="SACQ01000002">
    <property type="protein sequence ID" value="RVU31448.1"/>
    <property type="molecule type" value="Genomic_DNA"/>
</dbReference>
<organism evidence="19 20">
    <name type="scientific">Neptunomonas marina</name>
    <dbReference type="NCBI Taxonomy" id="1815562"/>
    <lineage>
        <taxon>Bacteria</taxon>
        <taxon>Pseudomonadati</taxon>
        <taxon>Pseudomonadota</taxon>
        <taxon>Gammaproteobacteria</taxon>
        <taxon>Oceanospirillales</taxon>
        <taxon>Oceanospirillaceae</taxon>
        <taxon>Neptunomonas</taxon>
    </lineage>
</organism>
<dbReference type="Proteomes" id="UP000282818">
    <property type="component" value="Unassembled WGS sequence"/>
</dbReference>
<keyword evidence="14" id="KW-0175">Coiled coil</keyword>
<dbReference type="InterPro" id="IPR036097">
    <property type="entry name" value="HisK_dim/P_sf"/>
</dbReference>
<dbReference type="InterPro" id="IPR003660">
    <property type="entry name" value="HAMP_dom"/>
</dbReference>
<sequence length="905" mass="101650">MTPSLFHRLDIRQRILLLTLIPLLLISLLLGSYFIYTRLQDTERHLTEHGELLARLMASSTEFIYLTNNNAELKKISKGTFMEQGVEDAIFLNDELKLLLRNAQFPFDPYKVTRQPLFKSEGKWFFSQPIKRTGLSVVDNPEYQNTEALEDVIGWAVVVISDAEKIAQERQIVITSCALLFVGFLITFLMARRLGKQISTPVLELTEAMQRIQAGDQHYRLGKQYSAEFSDLAEGLNKLADAVQKSLENQAIRIDLSTRKLTATLRHLEQQNEALAKARQHADDANKAKDDFLARMSHELRTPLTSVVGFARLLSQTPCTADQLQHIRIINQTAQMLMSIIDDILDFSKLQENAIALERISFNLEESIHSVLEMQAPHAHDKGLELLVNLPAKANTRVVGDPTRLTQIIANLVSNAIKFTEKGHINITLGVERINSQQSLFSIYVSDTGIGIPKDHLDQLFQAFMQADTSITRRFGGSGLGLVISKKLAELMGGKLSMHSEVNQGTQVEVSIPLRMSEQTRNLLKRAPELDRPLLYFDQDPAVAESTLHLFSSSRDNIKVTHDLDEFLALAEHYDVALVGIPVDRFSEPKVSHALASIKPKTRLICLAPCGYELPSHLTNAVATPKPARPEKLLELLAQSPTPQERTTPQPTIRRTVRVLIAEDNEYNQLLISKILNAHHMETITANNGLEAIQLAESEAPDLVLMDVHMPVMDGLEATTRIRQILPKLPIIALTANVIESEHLSLYNAGVSKVLLKPINDKQLIKHIETTVSRTQEQERDRPKHLDHLENTPAAPVLDVAKYDLKDQLVEELLRLANQLEAAVIRTDKIALRETNHQLAGLAGLYELPEVECCTADIHTIVHATPVDWPELWKLSWRLKRLLKGSDEAIVGHINERFEGTEVES</sequence>
<dbReference type="InterPro" id="IPR036890">
    <property type="entry name" value="HATPase_C_sf"/>
</dbReference>
<dbReference type="PRINTS" id="PR00344">
    <property type="entry name" value="BCTRLSENSOR"/>
</dbReference>
<evidence type="ECO:0000313" key="19">
    <source>
        <dbReference type="EMBL" id="RVU31448.1"/>
    </source>
</evidence>
<keyword evidence="5" id="KW-0808">Transferase</keyword>
<dbReference type="CDD" id="cd00082">
    <property type="entry name" value="HisKA"/>
    <property type="match status" value="1"/>
</dbReference>
<dbReference type="Gene3D" id="1.10.287.130">
    <property type="match status" value="1"/>
</dbReference>
<dbReference type="Pfam" id="PF02518">
    <property type="entry name" value="HATPase_c"/>
    <property type="match status" value="1"/>
</dbReference>
<dbReference type="SUPFAM" id="SSF47384">
    <property type="entry name" value="Homodimeric domain of signal transducing histidine kinase"/>
    <property type="match status" value="1"/>
</dbReference>
<keyword evidence="10 15" id="KW-1133">Transmembrane helix</keyword>
<dbReference type="InterPro" id="IPR001789">
    <property type="entry name" value="Sig_transdc_resp-reg_receiver"/>
</dbReference>
<dbReference type="EC" id="2.7.13.3" evidence="3"/>
<reference evidence="19 20" key="1">
    <citation type="submission" date="2019-01" db="EMBL/GenBank/DDBJ databases">
        <authorList>
            <person name="Chen W.-M."/>
        </authorList>
    </citation>
    <scope>NUCLEOTIDE SEQUENCE [LARGE SCALE GENOMIC DNA]</scope>
    <source>
        <strain evidence="19 20">HPM-16</strain>
    </source>
</reference>
<feature type="domain" description="Response regulatory" evidence="17">
    <location>
        <begin position="658"/>
        <end position="772"/>
    </location>
</feature>
<dbReference type="SMART" id="SM00304">
    <property type="entry name" value="HAMP"/>
    <property type="match status" value="1"/>
</dbReference>
<dbReference type="SMART" id="SM00387">
    <property type="entry name" value="HATPase_c"/>
    <property type="match status" value="1"/>
</dbReference>
<accession>A0A437QA59</accession>
<evidence type="ECO:0000256" key="9">
    <source>
        <dbReference type="ARBA" id="ARBA00022840"/>
    </source>
</evidence>
<evidence type="ECO:0000256" key="7">
    <source>
        <dbReference type="ARBA" id="ARBA00022741"/>
    </source>
</evidence>
<dbReference type="CDD" id="cd06225">
    <property type="entry name" value="HAMP"/>
    <property type="match status" value="1"/>
</dbReference>
<evidence type="ECO:0000256" key="15">
    <source>
        <dbReference type="SAM" id="Phobius"/>
    </source>
</evidence>
<keyword evidence="12 15" id="KW-0472">Membrane</keyword>
<dbReference type="PROSITE" id="PS50109">
    <property type="entry name" value="HIS_KIN"/>
    <property type="match status" value="1"/>
</dbReference>
<keyword evidence="20" id="KW-1185">Reference proteome</keyword>
<keyword evidence="7" id="KW-0547">Nucleotide-binding</keyword>
<evidence type="ECO:0000259" key="17">
    <source>
        <dbReference type="PROSITE" id="PS50110"/>
    </source>
</evidence>
<evidence type="ECO:0000256" key="8">
    <source>
        <dbReference type="ARBA" id="ARBA00022777"/>
    </source>
</evidence>
<dbReference type="SMART" id="SM00388">
    <property type="entry name" value="HisKA"/>
    <property type="match status" value="1"/>
</dbReference>
<feature type="domain" description="HAMP" evidence="18">
    <location>
        <begin position="196"/>
        <end position="248"/>
    </location>
</feature>
<evidence type="ECO:0000256" key="3">
    <source>
        <dbReference type="ARBA" id="ARBA00012438"/>
    </source>
</evidence>
<protein>
    <recommendedName>
        <fullName evidence="3">histidine kinase</fullName>
        <ecNumber evidence="3">2.7.13.3</ecNumber>
    </recommendedName>
</protein>
<dbReference type="InterPro" id="IPR003661">
    <property type="entry name" value="HisK_dim/P_dom"/>
</dbReference>
<dbReference type="InterPro" id="IPR003594">
    <property type="entry name" value="HATPase_dom"/>
</dbReference>
<keyword evidence="6 15" id="KW-0812">Transmembrane</keyword>
<evidence type="ECO:0000256" key="1">
    <source>
        <dbReference type="ARBA" id="ARBA00000085"/>
    </source>
</evidence>
<feature type="coiled-coil region" evidence="14">
    <location>
        <begin position="258"/>
        <end position="288"/>
    </location>
</feature>
<dbReference type="SUPFAM" id="SSF55874">
    <property type="entry name" value="ATPase domain of HSP90 chaperone/DNA topoisomerase II/histidine kinase"/>
    <property type="match status" value="1"/>
</dbReference>
<dbReference type="CDD" id="cd17546">
    <property type="entry name" value="REC_hyHK_CKI1_RcsC-like"/>
    <property type="match status" value="1"/>
</dbReference>
<dbReference type="CDD" id="cd16922">
    <property type="entry name" value="HATPase_EvgS-ArcB-TorS-like"/>
    <property type="match status" value="1"/>
</dbReference>
<dbReference type="Gene3D" id="6.10.340.10">
    <property type="match status" value="1"/>
</dbReference>
<evidence type="ECO:0000256" key="4">
    <source>
        <dbReference type="ARBA" id="ARBA00022553"/>
    </source>
</evidence>